<dbReference type="RefSeq" id="WP_218232856.1">
    <property type="nucleotide sequence ID" value="NZ_BAABBB010000009.1"/>
</dbReference>
<gene>
    <name evidence="2" type="ORF">GCM10022263_20400</name>
</gene>
<keyword evidence="3" id="KW-1185">Reference proteome</keyword>
<evidence type="ECO:0000313" key="2">
    <source>
        <dbReference type="EMBL" id="GAA3531740.1"/>
    </source>
</evidence>
<dbReference type="EMBL" id="BAABBB010000009">
    <property type="protein sequence ID" value="GAA3531740.1"/>
    <property type="molecule type" value="Genomic_DNA"/>
</dbReference>
<evidence type="ECO:0000313" key="3">
    <source>
        <dbReference type="Proteomes" id="UP001500301"/>
    </source>
</evidence>
<evidence type="ECO:0000256" key="1">
    <source>
        <dbReference type="SAM" id="MobiDB-lite"/>
    </source>
</evidence>
<reference evidence="3" key="1">
    <citation type="journal article" date="2019" name="Int. J. Syst. Evol. Microbiol.">
        <title>The Global Catalogue of Microorganisms (GCM) 10K type strain sequencing project: providing services to taxonomists for standard genome sequencing and annotation.</title>
        <authorList>
            <consortium name="The Broad Institute Genomics Platform"/>
            <consortium name="The Broad Institute Genome Sequencing Center for Infectious Disease"/>
            <person name="Wu L."/>
            <person name="Ma J."/>
        </authorList>
    </citation>
    <scope>NUCLEOTIDE SEQUENCE [LARGE SCALE GENOMIC DNA]</scope>
    <source>
        <strain evidence="3">JCM 17460</strain>
    </source>
</reference>
<protein>
    <submittedName>
        <fullName evidence="2">Uncharacterized protein</fullName>
    </submittedName>
</protein>
<dbReference type="Proteomes" id="UP001500301">
    <property type="component" value="Unassembled WGS sequence"/>
</dbReference>
<sequence length="288" mass="31144">MSTTRSTTARDARPLPPVVALRPRSLSRRAGILQGRLRDRREAGLPHEEMLLDVVDGVLARTGGVGADDLDVWARLVALVEEHDDLSHTLPACAATANLVGLALFGDIEDHAAVCGLADELGHRRLAGLQHRYGSALETDSRLPLTTAAMRRLLVPGLGRRLATHPRTAARSEAVDDASLRAAHALLVQGIDRAWTVPPLDSVEEFVDIAVHGTVNEWRHHVAMIVTDPWSPYAARVIELARQVGTSHPAFVVTALVALCREQTLDGLPGRARPAPRRTRYPSGRAAP</sequence>
<accession>A0ABP6VB49</accession>
<comment type="caution">
    <text evidence="2">The sequence shown here is derived from an EMBL/GenBank/DDBJ whole genome shotgun (WGS) entry which is preliminary data.</text>
</comment>
<feature type="region of interest" description="Disordered" evidence="1">
    <location>
        <begin position="268"/>
        <end position="288"/>
    </location>
</feature>
<organism evidence="2 3">
    <name type="scientific">Nocardioides daeguensis</name>
    <dbReference type="NCBI Taxonomy" id="908359"/>
    <lineage>
        <taxon>Bacteria</taxon>
        <taxon>Bacillati</taxon>
        <taxon>Actinomycetota</taxon>
        <taxon>Actinomycetes</taxon>
        <taxon>Propionibacteriales</taxon>
        <taxon>Nocardioidaceae</taxon>
        <taxon>Nocardioides</taxon>
    </lineage>
</organism>
<proteinExistence type="predicted"/>
<name>A0ABP6VB49_9ACTN</name>